<comment type="caution">
    <text evidence="1">The sequence shown here is derived from an EMBL/GenBank/DDBJ whole genome shotgun (WGS) entry which is preliminary data.</text>
</comment>
<dbReference type="Pfam" id="PF06906">
    <property type="entry name" value="DUF1272"/>
    <property type="match status" value="1"/>
</dbReference>
<dbReference type="EMBL" id="SZUA01000001">
    <property type="protein sequence ID" value="TKR34260.1"/>
    <property type="molecule type" value="Genomic_DNA"/>
</dbReference>
<evidence type="ECO:0000313" key="2">
    <source>
        <dbReference type="Proteomes" id="UP000308707"/>
    </source>
</evidence>
<proteinExistence type="predicted"/>
<dbReference type="RefSeq" id="WP_137266462.1">
    <property type="nucleotide sequence ID" value="NZ_SZUA01000001.1"/>
</dbReference>
<protein>
    <submittedName>
        <fullName evidence="1">DUF1272 domain-containing protein</fullName>
    </submittedName>
</protein>
<reference evidence="1 2" key="1">
    <citation type="submission" date="2019-04" db="EMBL/GenBank/DDBJ databases">
        <title>Reference strain of H23.</title>
        <authorList>
            <person name="Luo X."/>
        </authorList>
    </citation>
    <scope>NUCLEOTIDE SEQUENCE [LARGE SCALE GENOMIC DNA]</scope>
    <source>
        <strain evidence="1 2">H23</strain>
    </source>
</reference>
<dbReference type="Proteomes" id="UP000308707">
    <property type="component" value="Unassembled WGS sequence"/>
</dbReference>
<dbReference type="AlphaFoldDB" id="A0A4U5JW96"/>
<gene>
    <name evidence="1" type="ORF">FCE95_05290</name>
</gene>
<dbReference type="OrthoDB" id="9808883at2"/>
<dbReference type="InterPro" id="IPR010696">
    <property type="entry name" value="DUF1272"/>
</dbReference>
<sequence>MLQMRPCCECCGRDLPADTAGALICSFECTFCADCDARTLHGRCPNCGGELRPRPTRIGDALARHPASNECVVKPGGCP</sequence>
<evidence type="ECO:0000313" key="1">
    <source>
        <dbReference type="EMBL" id="TKR34260.1"/>
    </source>
</evidence>
<name>A0A4U5JW96_9GAMM</name>
<organism evidence="1 2">
    <name type="scientific">Luteimonas gilva</name>
    <dbReference type="NCBI Taxonomy" id="2572684"/>
    <lineage>
        <taxon>Bacteria</taxon>
        <taxon>Pseudomonadati</taxon>
        <taxon>Pseudomonadota</taxon>
        <taxon>Gammaproteobacteria</taxon>
        <taxon>Lysobacterales</taxon>
        <taxon>Lysobacteraceae</taxon>
        <taxon>Luteimonas</taxon>
    </lineage>
</organism>
<accession>A0A4U5JW96</accession>
<keyword evidence="2" id="KW-1185">Reference proteome</keyword>